<reference evidence="1" key="1">
    <citation type="submission" date="2016-04" db="EMBL/GenBank/DDBJ databases">
        <authorList>
            <person name="Evans L.H."/>
            <person name="Alamgir A."/>
            <person name="Owens N."/>
            <person name="Weber N.D."/>
            <person name="Virtaneva K."/>
            <person name="Barbian K."/>
            <person name="Babar A."/>
            <person name="Rosenke K."/>
        </authorList>
    </citation>
    <scope>NUCLEOTIDE SEQUENCE</scope>
    <source>
        <strain evidence="1">86</strain>
    </source>
</reference>
<evidence type="ECO:0000313" key="1">
    <source>
        <dbReference type="EMBL" id="SBV94169.1"/>
    </source>
</evidence>
<organism evidence="1">
    <name type="scientific">uncultured Eubacteriales bacterium</name>
    <dbReference type="NCBI Taxonomy" id="172733"/>
    <lineage>
        <taxon>Bacteria</taxon>
        <taxon>Bacillati</taxon>
        <taxon>Bacillota</taxon>
        <taxon>Clostridia</taxon>
        <taxon>Eubacteriales</taxon>
        <taxon>environmental samples</taxon>
    </lineage>
</organism>
<name>A0A212J3X9_9FIRM</name>
<dbReference type="AlphaFoldDB" id="A0A212J3X9"/>
<sequence length="93" mass="10396">MAQCENCKKYDDCRDGSGLTWPCGAYRPIVTTNADRIRAMSDEELAEDRVAEFSGLAPCPMWAAMDVPDKMYLSKNAAVEVELEYLRQPAEEG</sequence>
<accession>A0A212J3X9</accession>
<proteinExistence type="predicted"/>
<gene>
    <name evidence="1" type="ORF">KL86CLO1_10477</name>
</gene>
<protein>
    <submittedName>
        <fullName evidence="1">Uncharacterized protein</fullName>
    </submittedName>
</protein>
<dbReference type="EMBL" id="FLUN01000001">
    <property type="protein sequence ID" value="SBV94169.1"/>
    <property type="molecule type" value="Genomic_DNA"/>
</dbReference>